<dbReference type="InterPro" id="IPR001240">
    <property type="entry name" value="PRAI_dom"/>
</dbReference>
<feature type="domain" description="Glutamine amidotransferase" evidence="17">
    <location>
        <begin position="17"/>
        <end position="201"/>
    </location>
</feature>
<dbReference type="SUPFAM" id="SSF51366">
    <property type="entry name" value="Ribulose-phoshate binding barrel"/>
    <property type="match status" value="2"/>
</dbReference>
<dbReference type="CDD" id="cd00331">
    <property type="entry name" value="IGPS"/>
    <property type="match status" value="1"/>
</dbReference>
<evidence type="ECO:0000256" key="8">
    <source>
        <dbReference type="ARBA" id="ARBA00022793"/>
    </source>
</evidence>
<dbReference type="InterPro" id="IPR045186">
    <property type="entry name" value="Indole-3-glycerol_P_synth"/>
</dbReference>
<dbReference type="InterPro" id="IPR001468">
    <property type="entry name" value="Indole-3-GlycerolPSynthase_CS"/>
</dbReference>
<dbReference type="InterPro" id="IPR011060">
    <property type="entry name" value="RibuloseP-bd_barrel"/>
</dbReference>
<dbReference type="InterPro" id="IPR016302">
    <property type="entry name" value="Anthranilate_synth_II"/>
</dbReference>
<dbReference type="FunFam" id="3.40.50.880:FF:000031">
    <property type="entry name" value="Multifunctional tryptophan biosynthesis protein"/>
    <property type="match status" value="1"/>
</dbReference>
<evidence type="ECO:0000256" key="3">
    <source>
        <dbReference type="ARBA" id="ARBA00003272"/>
    </source>
</evidence>
<evidence type="ECO:0000256" key="7">
    <source>
        <dbReference type="ARBA" id="ARBA00022605"/>
    </source>
</evidence>
<keyword evidence="8 16" id="KW-0210">Decarboxylase</keyword>
<evidence type="ECO:0000256" key="12">
    <source>
        <dbReference type="ARBA" id="ARBA00023235"/>
    </source>
</evidence>
<dbReference type="Pfam" id="PF00697">
    <property type="entry name" value="PRAI"/>
    <property type="match status" value="2"/>
</dbReference>
<dbReference type="Gene3D" id="3.20.20.70">
    <property type="entry name" value="Aldolase class I"/>
    <property type="match status" value="2"/>
</dbReference>
<dbReference type="EMBL" id="JABBWE010000034">
    <property type="protein sequence ID" value="KAG1792839.1"/>
    <property type="molecule type" value="Genomic_DNA"/>
</dbReference>
<dbReference type="PROSITE" id="PS51273">
    <property type="entry name" value="GATASE_TYPE_1"/>
    <property type="match status" value="1"/>
</dbReference>
<feature type="domain" description="Indole-3-glycerol phosphate synthase" evidence="18">
    <location>
        <begin position="249"/>
        <end position="516"/>
    </location>
</feature>
<dbReference type="GO" id="GO:0000162">
    <property type="term" value="P:L-tryptophan biosynthetic process"/>
    <property type="evidence" value="ECO:0007669"/>
    <property type="project" value="UniProtKB-UniRule"/>
</dbReference>
<comment type="pathway">
    <text evidence="4 16">Amino-acid biosynthesis; L-tryptophan biosynthesis; L-tryptophan from chorismate: step 3/5.</text>
</comment>
<evidence type="ECO:0000259" key="17">
    <source>
        <dbReference type="Pfam" id="PF00117"/>
    </source>
</evidence>
<evidence type="ECO:0000256" key="1">
    <source>
        <dbReference type="ARBA" id="ARBA00001164"/>
    </source>
</evidence>
<dbReference type="InterPro" id="IPR013798">
    <property type="entry name" value="Indole-3-glycerol_P_synth_dom"/>
</dbReference>
<dbReference type="GO" id="GO:0004049">
    <property type="term" value="F:anthranilate synthase activity"/>
    <property type="evidence" value="ECO:0007669"/>
    <property type="project" value="UniProtKB-UniRule"/>
</dbReference>
<dbReference type="NCBIfam" id="TIGR00566">
    <property type="entry name" value="trpG_papA"/>
    <property type="match status" value="1"/>
</dbReference>
<evidence type="ECO:0000256" key="6">
    <source>
        <dbReference type="ARBA" id="ARBA00004873"/>
    </source>
</evidence>
<keyword evidence="10" id="KW-0315">Glutamine amidotransferase</keyword>
<dbReference type="OrthoDB" id="524799at2759"/>
<evidence type="ECO:0000256" key="11">
    <source>
        <dbReference type="ARBA" id="ARBA00023141"/>
    </source>
</evidence>
<dbReference type="PROSITE" id="PS00614">
    <property type="entry name" value="IGPS"/>
    <property type="match status" value="1"/>
</dbReference>
<dbReference type="InterPro" id="IPR029062">
    <property type="entry name" value="Class_I_gatase-like"/>
</dbReference>
<evidence type="ECO:0000259" key="19">
    <source>
        <dbReference type="Pfam" id="PF00697"/>
    </source>
</evidence>
<dbReference type="EC" id="5.3.1.24" evidence="16"/>
<dbReference type="InterPro" id="IPR006221">
    <property type="entry name" value="TrpG/PapA_dom"/>
</dbReference>
<dbReference type="Proteomes" id="UP000719766">
    <property type="component" value="Unassembled WGS sequence"/>
</dbReference>
<dbReference type="CDD" id="cd00405">
    <property type="entry name" value="PRAI"/>
    <property type="match status" value="1"/>
</dbReference>
<keyword evidence="21" id="KW-1185">Reference proteome</keyword>
<feature type="domain" description="N-(5'phosphoribosyl) anthranilate isomerase (PRAI)" evidence="19">
    <location>
        <begin position="757"/>
        <end position="805"/>
    </location>
</feature>
<dbReference type="HAMAP" id="MF_00135">
    <property type="entry name" value="PRAI"/>
    <property type="match status" value="1"/>
</dbReference>
<dbReference type="Pfam" id="PF00218">
    <property type="entry name" value="IGPS"/>
    <property type="match status" value="1"/>
</dbReference>
<dbReference type="InterPro" id="IPR013785">
    <property type="entry name" value="Aldolase_TIM"/>
</dbReference>
<dbReference type="RefSeq" id="XP_041159408.1">
    <property type="nucleotide sequence ID" value="XM_041297995.1"/>
</dbReference>
<evidence type="ECO:0000256" key="5">
    <source>
        <dbReference type="ARBA" id="ARBA00004696"/>
    </source>
</evidence>
<comment type="pathway">
    <text evidence="5 16">Amino-acid biosynthesis; L-tryptophan biosynthesis; L-tryptophan from chorismate: step 4/5.</text>
</comment>
<comment type="function">
    <text evidence="3 16">Trifunctional enzyme bearing the Gln amidotransferase (GATase) domain of anthranilate synthase, indole-glycerolphosphate synthase, and phosphoribosylanthranilate isomerase activities.</text>
</comment>
<dbReference type="EC" id="4.1.3.27" evidence="16"/>
<evidence type="ECO:0000256" key="10">
    <source>
        <dbReference type="ARBA" id="ARBA00022962"/>
    </source>
</evidence>
<name>A0A9P7AN36_9AGAM</name>
<dbReference type="PRINTS" id="PR00096">
    <property type="entry name" value="GATASE"/>
</dbReference>
<evidence type="ECO:0000256" key="2">
    <source>
        <dbReference type="ARBA" id="ARBA00001633"/>
    </source>
</evidence>
<dbReference type="EC" id="4.1.1.48" evidence="16"/>
<dbReference type="Pfam" id="PF00117">
    <property type="entry name" value="GATase"/>
    <property type="match status" value="1"/>
</dbReference>
<keyword evidence="12 16" id="KW-0413">Isomerase</keyword>
<comment type="catalytic activity">
    <reaction evidence="2 16">
        <text>1-(2-carboxyphenylamino)-1-deoxy-D-ribulose 5-phosphate + H(+) = (1S,2R)-1-C-(indol-3-yl)glycerol 3-phosphate + CO2 + H2O</text>
        <dbReference type="Rhea" id="RHEA:23476"/>
        <dbReference type="ChEBI" id="CHEBI:15377"/>
        <dbReference type="ChEBI" id="CHEBI:15378"/>
        <dbReference type="ChEBI" id="CHEBI:16526"/>
        <dbReference type="ChEBI" id="CHEBI:58613"/>
        <dbReference type="ChEBI" id="CHEBI:58866"/>
        <dbReference type="EC" id="4.1.1.48"/>
    </reaction>
</comment>
<accession>A0A9P7AN36</accession>
<dbReference type="GeneID" id="64591759"/>
<comment type="catalytic activity">
    <reaction evidence="15 16">
        <text>chorismate + L-glutamine = anthranilate + pyruvate + L-glutamate + H(+)</text>
        <dbReference type="Rhea" id="RHEA:21732"/>
        <dbReference type="ChEBI" id="CHEBI:15361"/>
        <dbReference type="ChEBI" id="CHEBI:15378"/>
        <dbReference type="ChEBI" id="CHEBI:16567"/>
        <dbReference type="ChEBI" id="CHEBI:29748"/>
        <dbReference type="ChEBI" id="CHEBI:29985"/>
        <dbReference type="ChEBI" id="CHEBI:58359"/>
        <dbReference type="EC" id="4.1.3.27"/>
    </reaction>
</comment>
<keyword evidence="7 16" id="KW-0028">Amino-acid biosynthesis</keyword>
<evidence type="ECO:0000256" key="15">
    <source>
        <dbReference type="ARBA" id="ARBA00047683"/>
    </source>
</evidence>
<reference evidence="20" key="1">
    <citation type="journal article" date="2020" name="New Phytol.">
        <title>Comparative genomics reveals dynamic genome evolution in host specialist ectomycorrhizal fungi.</title>
        <authorList>
            <person name="Lofgren L.A."/>
            <person name="Nguyen N.H."/>
            <person name="Vilgalys R."/>
            <person name="Ruytinx J."/>
            <person name="Liao H.L."/>
            <person name="Branco S."/>
            <person name="Kuo A."/>
            <person name="LaButti K."/>
            <person name="Lipzen A."/>
            <person name="Andreopoulos W."/>
            <person name="Pangilinan J."/>
            <person name="Riley R."/>
            <person name="Hundley H."/>
            <person name="Na H."/>
            <person name="Barry K."/>
            <person name="Grigoriev I.V."/>
            <person name="Stajich J.E."/>
            <person name="Kennedy P.G."/>
        </authorList>
    </citation>
    <scope>NUCLEOTIDE SEQUENCE</scope>
    <source>
        <strain evidence="20">S12</strain>
    </source>
</reference>
<evidence type="ECO:0000256" key="14">
    <source>
        <dbReference type="ARBA" id="ARBA00023268"/>
    </source>
</evidence>
<keyword evidence="9 16" id="KW-0822">Tryptophan biosynthesis</keyword>
<dbReference type="GO" id="GO:0004425">
    <property type="term" value="F:indole-3-glycerol-phosphate synthase activity"/>
    <property type="evidence" value="ECO:0007669"/>
    <property type="project" value="UniProtKB-UniRule"/>
</dbReference>
<organism evidence="20 21">
    <name type="scientific">Suillus plorans</name>
    <dbReference type="NCBI Taxonomy" id="116603"/>
    <lineage>
        <taxon>Eukaryota</taxon>
        <taxon>Fungi</taxon>
        <taxon>Dikarya</taxon>
        <taxon>Basidiomycota</taxon>
        <taxon>Agaricomycotina</taxon>
        <taxon>Agaricomycetes</taxon>
        <taxon>Agaricomycetidae</taxon>
        <taxon>Boletales</taxon>
        <taxon>Suillineae</taxon>
        <taxon>Suillaceae</taxon>
        <taxon>Suillus</taxon>
    </lineage>
</organism>
<evidence type="ECO:0000256" key="13">
    <source>
        <dbReference type="ARBA" id="ARBA00023239"/>
    </source>
</evidence>
<dbReference type="SUPFAM" id="SSF52317">
    <property type="entry name" value="Class I glutamine amidotransferase-like"/>
    <property type="match status" value="1"/>
</dbReference>
<dbReference type="CDD" id="cd01743">
    <property type="entry name" value="GATase1_Anthranilate_Synthase"/>
    <property type="match status" value="1"/>
</dbReference>
<evidence type="ECO:0000256" key="9">
    <source>
        <dbReference type="ARBA" id="ARBA00022822"/>
    </source>
</evidence>
<dbReference type="InterPro" id="IPR017926">
    <property type="entry name" value="GATASE"/>
</dbReference>
<gene>
    <name evidence="20" type="ORF">HD556DRAFT_1238751</name>
</gene>
<protein>
    <recommendedName>
        <fullName evidence="16">Multifunctional tryptophan biosynthesis protein</fullName>
    </recommendedName>
    <domain>
        <recommendedName>
            <fullName evidence="16">Anthranilate synthase component 2</fullName>
            <shortName evidence="16">AS</shortName>
            <ecNumber evidence="16">4.1.3.27</ecNumber>
        </recommendedName>
        <alternativeName>
            <fullName evidence="16">Anthranilate synthase, glutamine amidotransferase component</fullName>
        </alternativeName>
    </domain>
    <domain>
        <recommendedName>
            <fullName evidence="16">Indole-3-glycerol phosphate synthase</fullName>
            <shortName evidence="16">IGPS</shortName>
            <ecNumber evidence="16">4.1.1.48</ecNumber>
        </recommendedName>
    </domain>
    <domain>
        <recommendedName>
            <fullName evidence="16">N-(5'-phosphoribosyl)anthranilate isomerase</fullName>
            <shortName evidence="16">PRAI</shortName>
            <ecNumber evidence="16">5.3.1.24</ecNumber>
        </recommendedName>
    </domain>
</protein>
<sequence>MTPTPLPATLSGDIDTLMIDNFDSFTWNLYQSLSLLGTQVTVVRNNALTADQLPLLRINRLIISPGPGHPKTDSGVSRDAIKYFAGKVPVMGVCMGLECIVDVYGGEIGYAGEIKHGKLSPVIHDGRSIFLSLPQSIQSTRYHSLSASLLSLPSCLMATSATSDSGVIMGVRHRTYVVEAVQYHPESILSEEGEGLLKNFLSLKGGTWEENPHAKVNDPEMPPFPYDALTDKSKSITTEAAKSSAPSILTKIAQKRTSDVEALSNTPGLTLPALNAHLSLHLAPPPISLSQRLLHARNGMALLAEIKRASPSAGSIAPHTSAPHTALSYALAGASAISVLTEPTYFHGHLEDMRAVRLAIDGLDSRPAVLRKDFVLSEYQVVEARLAGADSVLLIVAMLGKDRTRALLEYSTALGMEPLVEVNSPSELHIALDVGAKVIGVNNRNLHSFTVDMSTTSGVAEVLEQKGKTGEVILCALSGIKSPIDVRAYREQGVKAVLVGESLMRAEDKGKFIRQLLDWDEPVPKSSSSQIPPTALVKICGILTPSEALSVANAGADFLGLVFVPSSKRRVSVHIAREISLAVRNAFPLPDSDEEEGNDENLNLPLPWFTSHTHASYIPSPMRKTRPLLVGVFQNQPLRYIQRVVHDVGLDIVQLHGSEPIEWARSIGVPVIQAEETHTAPLPSPDPLATLTTPGYHHFILLDTTSSAQSSSPSGGTGKTLDWALAARLVKKGEVPVTSPDVSVNASLSAVDRTGEQNVDEEPISTFPLPLILAGGLKPSNVREAIERVRPWAVDVSGGVERDGIDGEIERVGGRKHEEKVRAFVKAAKGMD</sequence>
<dbReference type="PIRSF" id="PIRSF001382">
    <property type="entry name" value="TrpG-trpC-trpF"/>
    <property type="match status" value="1"/>
</dbReference>
<keyword evidence="14" id="KW-0511">Multifunctional enzyme</keyword>
<comment type="catalytic activity">
    <reaction evidence="1 16">
        <text>N-(5-phospho-beta-D-ribosyl)anthranilate = 1-(2-carboxyphenylamino)-1-deoxy-D-ribulose 5-phosphate</text>
        <dbReference type="Rhea" id="RHEA:21540"/>
        <dbReference type="ChEBI" id="CHEBI:18277"/>
        <dbReference type="ChEBI" id="CHEBI:58613"/>
        <dbReference type="EC" id="5.3.1.24"/>
    </reaction>
</comment>
<feature type="domain" description="N-(5'phosphoribosyl) anthranilate isomerase (PRAI)" evidence="19">
    <location>
        <begin position="622"/>
        <end position="731"/>
    </location>
</feature>
<comment type="caution">
    <text evidence="20">The sequence shown here is derived from an EMBL/GenBank/DDBJ whole genome shotgun (WGS) entry which is preliminary data.</text>
</comment>
<evidence type="ECO:0000256" key="16">
    <source>
        <dbReference type="PIRNR" id="PIRNR001382"/>
    </source>
</evidence>
<comment type="pathway">
    <text evidence="6 16">Amino-acid biosynthesis; L-tryptophan biosynthesis; L-tryptophan from chorismate: step 1/5.</text>
</comment>
<dbReference type="AlphaFoldDB" id="A0A9P7AN36"/>
<keyword evidence="13 16" id="KW-0456">Lyase</keyword>
<evidence type="ECO:0000259" key="18">
    <source>
        <dbReference type="Pfam" id="PF00218"/>
    </source>
</evidence>
<evidence type="ECO:0000313" key="20">
    <source>
        <dbReference type="EMBL" id="KAG1792839.1"/>
    </source>
</evidence>
<dbReference type="PRINTS" id="PR00097">
    <property type="entry name" value="ANTSNTHASEII"/>
</dbReference>
<keyword evidence="11 16" id="KW-0057">Aromatic amino acid biosynthesis</keyword>
<evidence type="ECO:0000313" key="21">
    <source>
        <dbReference type="Proteomes" id="UP000719766"/>
    </source>
</evidence>
<dbReference type="PANTHER" id="PTHR22854">
    <property type="entry name" value="TRYPTOPHAN BIOSYNTHESIS PROTEIN"/>
    <property type="match status" value="1"/>
</dbReference>
<proteinExistence type="inferred from homology"/>
<dbReference type="GO" id="GO:0004640">
    <property type="term" value="F:phosphoribosylanthranilate isomerase activity"/>
    <property type="evidence" value="ECO:0007669"/>
    <property type="project" value="UniProtKB-UniRule"/>
</dbReference>
<dbReference type="Gene3D" id="3.40.50.880">
    <property type="match status" value="1"/>
</dbReference>
<evidence type="ECO:0000256" key="4">
    <source>
        <dbReference type="ARBA" id="ARBA00004664"/>
    </source>
</evidence>
<dbReference type="PANTHER" id="PTHR22854:SF2">
    <property type="entry name" value="INDOLE-3-GLYCEROL-PHOSPHATE SYNTHASE"/>
    <property type="match status" value="1"/>
</dbReference>